<organism evidence="1 2">
    <name type="scientific">Tetrabaena socialis</name>
    <dbReference type="NCBI Taxonomy" id="47790"/>
    <lineage>
        <taxon>Eukaryota</taxon>
        <taxon>Viridiplantae</taxon>
        <taxon>Chlorophyta</taxon>
        <taxon>core chlorophytes</taxon>
        <taxon>Chlorophyceae</taxon>
        <taxon>CS clade</taxon>
        <taxon>Chlamydomonadales</taxon>
        <taxon>Tetrabaenaceae</taxon>
        <taxon>Tetrabaena</taxon>
    </lineage>
</organism>
<dbReference type="AlphaFoldDB" id="A0A2J7ZUW8"/>
<dbReference type="EMBL" id="PGGS01000431">
    <property type="protein sequence ID" value="PNH04049.1"/>
    <property type="molecule type" value="Genomic_DNA"/>
</dbReference>
<sequence>MTPASKRAFRLACTWTRCTADRTIRRLSLSKLLPPAVDTGRFGGLQVLSLDLLPVITGASSGAPGAAGATGQAAAGPVVWLPLLPRLSSLRSLTLTHCASLAATDMKYLAASCPVLTVLHVHRGAPDGGLEAGGGGDTGTPESGGGLLRRPGGSAWGLHGLTFSALASGLRELGLHDTPPAQAARPLGLPPDAVLSLGSLGPGLRSLALSGAAATVDLAYALNRLVGLTRLELGMLPATWEAGGVRRRQAVPLSLARLSRLQHLALRLVRPVADCHPPAAPHRIVPALVNDLPTWLYDMLLTAPLSVELLHLDLPAPPQAEPQPPGGPLAAAAAAAAAGGGRAGAGDGRASRLAPSALVCWPELLERLLEDGMSLRRLQALRLHGERVADVRGTGAWAGLVRQPCHLDEGVARWTVRRVAEAEAAAGGTGSGAPDGAAAATVPAHVLGLARLQQAVAGGAMSVGVAAEQAARLYPTDAGVTRLPAGLRLHLSVVDVQSRAERFACWWDMRLRGMPIEAVDDTMQRAQVYRALASVQGGLELDLMLGPGPTGARLAAAQERHPHAARLAAVAAATADAPDAAGDGGGDAEDSGVALRLAAAYHAVHLHSRAPARAYRWLPYQLPYLYGLTLSCDAVDGVFVALLAAGLPRLRKLVLGEVELAGGGGGLEPPRGATRRELVLG</sequence>
<protein>
    <submittedName>
        <fullName evidence="1">Uncharacterized protein</fullName>
    </submittedName>
</protein>
<comment type="caution">
    <text evidence="1">The sequence shown here is derived from an EMBL/GenBank/DDBJ whole genome shotgun (WGS) entry which is preliminary data.</text>
</comment>
<dbReference type="Proteomes" id="UP000236333">
    <property type="component" value="Unassembled WGS sequence"/>
</dbReference>
<accession>A0A2J7ZUW8</accession>
<name>A0A2J7ZUW8_9CHLO</name>
<evidence type="ECO:0000313" key="1">
    <source>
        <dbReference type="EMBL" id="PNH04049.1"/>
    </source>
</evidence>
<gene>
    <name evidence="1" type="ORF">TSOC_009831</name>
</gene>
<dbReference type="SUPFAM" id="SSF52047">
    <property type="entry name" value="RNI-like"/>
    <property type="match status" value="1"/>
</dbReference>
<dbReference type="OrthoDB" id="550560at2759"/>
<reference evidence="1 2" key="1">
    <citation type="journal article" date="2017" name="Mol. Biol. Evol.">
        <title>The 4-celled Tetrabaena socialis nuclear genome reveals the essential components for genetic control of cell number at the origin of multicellularity in the volvocine lineage.</title>
        <authorList>
            <person name="Featherston J."/>
            <person name="Arakaki Y."/>
            <person name="Hanschen E.R."/>
            <person name="Ferris P.J."/>
            <person name="Michod R.E."/>
            <person name="Olson B.J.S.C."/>
            <person name="Nozaki H."/>
            <person name="Durand P.M."/>
        </authorList>
    </citation>
    <scope>NUCLEOTIDE SEQUENCE [LARGE SCALE GENOMIC DNA]</scope>
    <source>
        <strain evidence="1 2">NIES-571</strain>
    </source>
</reference>
<keyword evidence="2" id="KW-1185">Reference proteome</keyword>
<proteinExistence type="predicted"/>
<evidence type="ECO:0000313" key="2">
    <source>
        <dbReference type="Proteomes" id="UP000236333"/>
    </source>
</evidence>